<organism evidence="3">
    <name type="scientific">uncultured Caudovirales phage</name>
    <dbReference type="NCBI Taxonomy" id="2100421"/>
    <lineage>
        <taxon>Viruses</taxon>
        <taxon>Duplodnaviria</taxon>
        <taxon>Heunggongvirae</taxon>
        <taxon>Uroviricota</taxon>
        <taxon>Caudoviricetes</taxon>
        <taxon>Peduoviridae</taxon>
        <taxon>Maltschvirus</taxon>
        <taxon>Maltschvirus maltsch</taxon>
    </lineage>
</organism>
<gene>
    <name evidence="3" type="ORF">UFOVP145_54</name>
    <name evidence="1" type="ORF">UFOVP4_19</name>
    <name evidence="2" type="ORF">UFOVP64_40</name>
</gene>
<name>A0A6J7VKS4_9CAUD</name>
<dbReference type="EMBL" id="LR796136">
    <property type="protein sequence ID" value="CAB4120936.1"/>
    <property type="molecule type" value="Genomic_DNA"/>
</dbReference>
<dbReference type="EMBL" id="LR798189">
    <property type="protein sequence ID" value="CAB5079013.1"/>
    <property type="molecule type" value="Genomic_DNA"/>
</dbReference>
<proteinExistence type="predicted"/>
<reference evidence="3" key="1">
    <citation type="submission" date="2020-05" db="EMBL/GenBank/DDBJ databases">
        <authorList>
            <person name="Chiriac C."/>
            <person name="Salcher M."/>
            <person name="Ghai R."/>
            <person name="Kavagutti S V."/>
        </authorList>
    </citation>
    <scope>NUCLEOTIDE SEQUENCE</scope>
</reference>
<protein>
    <submittedName>
        <fullName evidence="3">Uncharacterized protein</fullName>
    </submittedName>
</protein>
<accession>A0A6J7VKS4</accession>
<evidence type="ECO:0000313" key="3">
    <source>
        <dbReference type="EMBL" id="CAB5079013.1"/>
    </source>
</evidence>
<evidence type="ECO:0000313" key="1">
    <source>
        <dbReference type="EMBL" id="CAB4120936.1"/>
    </source>
</evidence>
<evidence type="ECO:0000313" key="2">
    <source>
        <dbReference type="EMBL" id="CAB4241312.1"/>
    </source>
</evidence>
<sequence length="163" mass="17493">MHIIAYTYPLLDVCVVTLAPQEQYTFAQKAASASWGFFGLGGYTDMIDGAPRGIGRRFESEGQWHPNDEDNGWSNDFIGHADETVLAGPNGSKWLCLSSNGHGDLEVTHLLVQGDATIPAGSGFVVATGEVVFEGKTARQFAYAKPRDADFTVVGGADILLVR</sequence>
<dbReference type="EMBL" id="LR797822">
    <property type="protein sequence ID" value="CAB4241312.1"/>
    <property type="molecule type" value="Genomic_DNA"/>
</dbReference>